<dbReference type="Proteomes" id="UP000006039">
    <property type="component" value="Unassembled WGS sequence"/>
</dbReference>
<reference evidence="5" key="5">
    <citation type="submission" date="2018-04" db="UniProtKB">
        <authorList>
            <consortium name="EnsemblFungi"/>
        </authorList>
    </citation>
    <scope>IDENTIFICATION</scope>
    <source>
        <strain evidence="5">R3-111a-1</strain>
    </source>
</reference>
<reference evidence="4" key="3">
    <citation type="submission" date="2010-09" db="EMBL/GenBank/DDBJ databases">
        <title>Annotation of Gaeumannomyces graminis var. tritici R3-111a-1.</title>
        <authorList>
            <consortium name="The Broad Institute Genome Sequencing Platform"/>
            <person name="Ma L.-J."/>
            <person name="Dead R."/>
            <person name="Young S.K."/>
            <person name="Zeng Q."/>
            <person name="Gargeya S."/>
            <person name="Fitzgerald M."/>
            <person name="Haas B."/>
            <person name="Abouelleil A."/>
            <person name="Alvarado L."/>
            <person name="Arachchi H.M."/>
            <person name="Berlin A."/>
            <person name="Brown A."/>
            <person name="Chapman S.B."/>
            <person name="Chen Z."/>
            <person name="Dunbar C."/>
            <person name="Freedman E."/>
            <person name="Gearin G."/>
            <person name="Gellesch M."/>
            <person name="Goldberg J."/>
            <person name="Griggs A."/>
            <person name="Gujja S."/>
            <person name="Heiman D."/>
            <person name="Howarth C."/>
            <person name="Larson L."/>
            <person name="Lui A."/>
            <person name="MacDonald P.J.P."/>
            <person name="Mehta T."/>
            <person name="Montmayeur A."/>
            <person name="Murphy C."/>
            <person name="Neiman D."/>
            <person name="Pearson M."/>
            <person name="Priest M."/>
            <person name="Roberts A."/>
            <person name="Saif S."/>
            <person name="Shea T."/>
            <person name="Shenoy N."/>
            <person name="Sisk P."/>
            <person name="Stolte C."/>
            <person name="Sykes S."/>
            <person name="Yandava C."/>
            <person name="Wortman J."/>
            <person name="Nusbaum C."/>
            <person name="Birren B."/>
        </authorList>
    </citation>
    <scope>NUCLEOTIDE SEQUENCE</scope>
    <source>
        <strain evidence="4">R3-111a-1</strain>
    </source>
</reference>
<dbReference type="InterPro" id="IPR027417">
    <property type="entry name" value="P-loop_NTPase"/>
</dbReference>
<dbReference type="SUPFAM" id="SSF48452">
    <property type="entry name" value="TPR-like"/>
    <property type="match status" value="1"/>
</dbReference>
<proteinExistence type="predicted"/>
<evidence type="ECO:0000313" key="4">
    <source>
        <dbReference type="EMBL" id="EJT78453.1"/>
    </source>
</evidence>
<dbReference type="PROSITE" id="PS50837">
    <property type="entry name" value="NACHT"/>
    <property type="match status" value="1"/>
</dbReference>
<evidence type="ECO:0000259" key="3">
    <source>
        <dbReference type="PROSITE" id="PS50837"/>
    </source>
</evidence>
<dbReference type="PANTHER" id="PTHR10039">
    <property type="entry name" value="AMELOGENIN"/>
    <property type="match status" value="1"/>
</dbReference>
<name>J3NQJ7_GAET3</name>
<feature type="region of interest" description="Disordered" evidence="2">
    <location>
        <begin position="1"/>
        <end position="23"/>
    </location>
</feature>
<feature type="region of interest" description="Disordered" evidence="2">
    <location>
        <begin position="416"/>
        <end position="480"/>
    </location>
</feature>
<dbReference type="Gene3D" id="1.25.40.10">
    <property type="entry name" value="Tetratricopeptide repeat domain"/>
    <property type="match status" value="1"/>
</dbReference>
<dbReference type="GeneID" id="20344011"/>
<dbReference type="PANTHER" id="PTHR10039:SF17">
    <property type="entry name" value="FUNGAL STAND N-TERMINAL GOODBYE DOMAIN-CONTAINING PROTEIN-RELATED"/>
    <property type="match status" value="1"/>
</dbReference>
<evidence type="ECO:0000313" key="5">
    <source>
        <dbReference type="EnsemblFungi" id="EJT78453"/>
    </source>
</evidence>
<gene>
    <name evidence="5" type="primary">20344011</name>
    <name evidence="4" type="ORF">GGTG_03553</name>
</gene>
<dbReference type="SUPFAM" id="SSF52540">
    <property type="entry name" value="P-loop containing nucleoside triphosphate hydrolases"/>
    <property type="match status" value="1"/>
</dbReference>
<dbReference type="RefSeq" id="XP_009219598.1">
    <property type="nucleotide sequence ID" value="XM_009221334.1"/>
</dbReference>
<feature type="compositionally biased region" description="Low complexity" evidence="2">
    <location>
        <begin position="1908"/>
        <end position="1919"/>
    </location>
</feature>
<dbReference type="eggNOG" id="ENOG502QRJZ">
    <property type="taxonomic scope" value="Eukaryota"/>
</dbReference>
<dbReference type="Pfam" id="PF17109">
    <property type="entry name" value="Goodbye"/>
    <property type="match status" value="1"/>
</dbReference>
<dbReference type="Pfam" id="PF24883">
    <property type="entry name" value="NPHP3_N"/>
    <property type="match status" value="1"/>
</dbReference>
<feature type="region of interest" description="Disordered" evidence="2">
    <location>
        <begin position="1864"/>
        <end position="1983"/>
    </location>
</feature>
<dbReference type="InterPro" id="IPR031350">
    <property type="entry name" value="Goodbye_dom"/>
</dbReference>
<dbReference type="InterPro" id="IPR056884">
    <property type="entry name" value="NPHP3-like_N"/>
</dbReference>
<feature type="compositionally biased region" description="Polar residues" evidence="2">
    <location>
        <begin position="1"/>
        <end position="22"/>
    </location>
</feature>
<dbReference type="Gene3D" id="3.40.50.300">
    <property type="entry name" value="P-loop containing nucleotide triphosphate hydrolases"/>
    <property type="match status" value="1"/>
</dbReference>
<dbReference type="InterPro" id="IPR011990">
    <property type="entry name" value="TPR-like_helical_dom_sf"/>
</dbReference>
<dbReference type="EnsemblFungi" id="EJT78453">
    <property type="protein sequence ID" value="EJT78453"/>
    <property type="gene ID" value="GGTG_03553"/>
</dbReference>
<dbReference type="VEuPathDB" id="FungiDB:GGTG_03553"/>
<evidence type="ECO:0000256" key="1">
    <source>
        <dbReference type="ARBA" id="ARBA00022737"/>
    </source>
</evidence>
<dbReference type="EMBL" id="GL385396">
    <property type="protein sequence ID" value="EJT78453.1"/>
    <property type="molecule type" value="Genomic_DNA"/>
</dbReference>
<protein>
    <submittedName>
        <fullName evidence="4">NACHT and TPR domain-containing protein</fullName>
    </submittedName>
</protein>
<keyword evidence="6" id="KW-1185">Reference proteome</keyword>
<organism evidence="4">
    <name type="scientific">Gaeumannomyces tritici (strain R3-111a-1)</name>
    <name type="common">Wheat and barley take-all root rot fungus</name>
    <name type="synonym">Gaeumannomyces graminis var. tritici</name>
    <dbReference type="NCBI Taxonomy" id="644352"/>
    <lineage>
        <taxon>Eukaryota</taxon>
        <taxon>Fungi</taxon>
        <taxon>Dikarya</taxon>
        <taxon>Ascomycota</taxon>
        <taxon>Pezizomycotina</taxon>
        <taxon>Sordariomycetes</taxon>
        <taxon>Sordariomycetidae</taxon>
        <taxon>Magnaporthales</taxon>
        <taxon>Magnaporthaceae</taxon>
        <taxon>Gaeumannomyces</taxon>
    </lineage>
</organism>
<evidence type="ECO:0000256" key="2">
    <source>
        <dbReference type="SAM" id="MobiDB-lite"/>
    </source>
</evidence>
<sequence>MALNSSAAGSEKPSQGRDNSIISLPGGYFGHEDRLNSAETGLISQVNPTQTQLLHIGDLINLLRGGVEQHQANAAARPQPYAKISVCFVSWQAESSANSDSKARIAARDELKGVFKNGYKYAVHDIRLPSSDVAARELEHGVYEQVRELQKQSIGKQTESCLLVLHYIGDSAYRRSDKKGVWVDRLAAGHSAVSWQEVTEVVRLASCDVLLVLDCGFAHSVVRRDVEWKCRCEVLGTLEGQATGGFTKELASILKASLGTPIATTQLASRLSLGPSFGDFGPRPRRVWSALAAGATAPPAIVLSALGAAPAAFPKTTTQAATDGYSRVILGVRLANPTESSVLQQWQCWVAESSRTVAAGNLTVDKQLLASVRLHCLVEGNPATGIVSMPTWLWALLGPHPAWSFISTTASDSNLLPVPLPPTPQNGSALPPNPPPYSEHRTPAKPFDGDSKASAHKDAVNGGPSGSEKEKSPKSPGQLDRNNVEALFAAALASAQLRVGESKAKRLEDFMKPPLSSVQDLLNVVDSQNEKFTSFREKRKPLFDAVLAACTPLEKVGEVLAGAASEAFPPAQNVFAAVMYLINAAKDISQIYDSIIELFVQLSDFTNRLKFYMSERLSPELYNKVSEILATVFEALVLAASEVHRGRVKAYFKRLFGGESPIPDVMQRLAKLTEAEEKLVMAETNAGVKRSLSNQDKLLEIISRVDVSIQTIRAETRHEPQTREQALSTNRAKLKGILRPSAYAQDIYLGLSRTRTQGTGDWLLEDASFTAWIAGDIRFLWICGNPGSGKSYLTSRLVSWGLNMLEEQDETHMLGYFFFKQNNPETRSFIQALRDMAFQICEQDVFYGKQVLQGVSSNDDIKTVSSAFRRLLVEPIVPDRWRRQIYILLDGVDEADPQELAEFLSLLDDLNKQTPNNTRVQVAMVGRTSLSEAVTERLENDSTAGRGYRTIHITPERNATDIASYISEGVYSARILRGTPDGFKNQVIEVMKNQVDGLFILAKFMLAELNRARHPRRIIDGLRSYPKEITGMLKKTVLNFSETLTADDAADLNEILCWVSVAQMALTLEQIESLLTLKVGDPPYRLEETLRGQQSCFFTLERADGLSTADLAERTNDEVRRQAQSALQKSPSLDGDGATLAGRILSAEHEVEYVSNKQTTLVTFCHASVREFFLSDDSTNLRAGEGSQAIGFHLPSARLHVLETCLRIFTDPDFFTIVGQDGLSLQRYAAWYWQEHLMEVDRASLPASQKAEIGRMVYAMLNEELVVLAWTNLFEESLDIWTDGNIDCVREWLGDPEAVAYYSASEKSWAEIASKSQVALLEPMGRIYARAWLQDGFVTYMPTLFCFGVVQTLALMAEGSSGLWSSSEQHWEDITLESRIIMATKWAASHLDASWKRNVPPTPTTSTGEPALDGHWYRRIGSTFLNFGLHHQALQYFQTALATDGSILQNCGRIGLCHALNGNYEKALRLHLIAETVEIHELSISLNIDLFDPKKLTPTNSFNSNAESVVAALTVSESFSSTTSSRENRERHQEIEAAKWRLYQNLCRIAGCYNKLGNISQALAYARRATSDIFRYQHSDFEPEAAYARLLAENSRIAELMTLFHELDTRQTARHGGGQSRFISFLLSQLPDLTISLWLPEAAARTEQTEILARRYASAISAATEAQDYWKELYLRNCLGSVYLCSQPHHDRAISLHEGLLFSPLFKPQKGTLAVRAEHVSSFAQLSRAYFVGALAADPVLLDEIKVAPWLSRLETLKAKRQVLFKDSNDGSRLRAAGLEFNEAAIYLILLYRLQAQKKGQDGKAAESKRLVSARLVECLELLEDDEPQNDVVAVQNLQRTLLAAGDDINTTALWQSIRRPVGASEDTDMVDPPGVVSPEPGSRRDKPKGKASPSPHSATGRSRKSDGSSPGSSTPLSGNVKGRGSPSLGSTPGAGSRSTRHVDGSPTIPVAHLATRKSSERRPSDSSGRSSPSFSPSPRRRGRDLMLSEVFEPGWSSSYYSGGEDLGGLLGAHGTAGLLVCDHCLRRLTPEIEFVVCKLCIDSKACLACLAALKARAGQPPSPGHAASACNPAHQWLTIPTLKLRLRAGEILVDGAVMKLDEWKAGLRLKWVAGRTIHQPAPVSGLAITLNQS</sequence>
<dbReference type="InterPro" id="IPR007111">
    <property type="entry name" value="NACHT_NTPase"/>
</dbReference>
<evidence type="ECO:0000313" key="6">
    <source>
        <dbReference type="Proteomes" id="UP000006039"/>
    </source>
</evidence>
<reference evidence="6" key="1">
    <citation type="submission" date="2010-07" db="EMBL/GenBank/DDBJ databases">
        <title>The genome sequence of Gaeumannomyces graminis var. tritici strain R3-111a-1.</title>
        <authorList>
            <consortium name="The Broad Institute Genome Sequencing Platform"/>
            <person name="Ma L.-J."/>
            <person name="Dead R."/>
            <person name="Young S."/>
            <person name="Zeng Q."/>
            <person name="Koehrsen M."/>
            <person name="Alvarado L."/>
            <person name="Berlin A."/>
            <person name="Chapman S.B."/>
            <person name="Chen Z."/>
            <person name="Freedman E."/>
            <person name="Gellesch M."/>
            <person name="Goldberg J."/>
            <person name="Griggs A."/>
            <person name="Gujja S."/>
            <person name="Heilman E.R."/>
            <person name="Heiman D."/>
            <person name="Hepburn T."/>
            <person name="Howarth C."/>
            <person name="Jen D."/>
            <person name="Larson L."/>
            <person name="Mehta T."/>
            <person name="Neiman D."/>
            <person name="Pearson M."/>
            <person name="Roberts A."/>
            <person name="Saif S."/>
            <person name="Shea T."/>
            <person name="Shenoy N."/>
            <person name="Sisk P."/>
            <person name="Stolte C."/>
            <person name="Sykes S."/>
            <person name="Walk T."/>
            <person name="White J."/>
            <person name="Yandava C."/>
            <person name="Haas B."/>
            <person name="Nusbaum C."/>
            <person name="Birren B."/>
        </authorList>
    </citation>
    <scope>NUCLEOTIDE SEQUENCE [LARGE SCALE GENOMIC DNA]</scope>
    <source>
        <strain evidence="6">R3-111a-1</strain>
    </source>
</reference>
<keyword evidence="1" id="KW-0677">Repeat</keyword>
<dbReference type="OrthoDB" id="448455at2759"/>
<reference evidence="4" key="2">
    <citation type="submission" date="2010-07" db="EMBL/GenBank/DDBJ databases">
        <authorList>
            <consortium name="The Broad Institute Genome Sequencing Platform"/>
            <consortium name="Broad Institute Genome Sequencing Center for Infectious Disease"/>
            <person name="Ma L.-J."/>
            <person name="Dead R."/>
            <person name="Young S."/>
            <person name="Zeng Q."/>
            <person name="Koehrsen M."/>
            <person name="Alvarado L."/>
            <person name="Berlin A."/>
            <person name="Chapman S.B."/>
            <person name="Chen Z."/>
            <person name="Freedman E."/>
            <person name="Gellesch M."/>
            <person name="Goldberg J."/>
            <person name="Griggs A."/>
            <person name="Gujja S."/>
            <person name="Heilman E.R."/>
            <person name="Heiman D."/>
            <person name="Hepburn T."/>
            <person name="Howarth C."/>
            <person name="Jen D."/>
            <person name="Larson L."/>
            <person name="Mehta T."/>
            <person name="Neiman D."/>
            <person name="Pearson M."/>
            <person name="Roberts A."/>
            <person name="Saif S."/>
            <person name="Shea T."/>
            <person name="Shenoy N."/>
            <person name="Sisk P."/>
            <person name="Stolte C."/>
            <person name="Sykes S."/>
            <person name="Walk T."/>
            <person name="White J."/>
            <person name="Yandava C."/>
            <person name="Haas B."/>
            <person name="Nusbaum C."/>
            <person name="Birren B."/>
        </authorList>
    </citation>
    <scope>NUCLEOTIDE SEQUENCE</scope>
    <source>
        <strain evidence="4">R3-111a-1</strain>
    </source>
</reference>
<feature type="compositionally biased region" description="Low complexity" evidence="2">
    <location>
        <begin position="1966"/>
        <end position="1978"/>
    </location>
</feature>
<accession>J3NQJ7</accession>
<feature type="domain" description="NACHT" evidence="3">
    <location>
        <begin position="778"/>
        <end position="910"/>
    </location>
</feature>
<dbReference type="HOGENOM" id="CLU_001466_4_0_1"/>
<feature type="compositionally biased region" description="Basic and acidic residues" evidence="2">
    <location>
        <begin position="438"/>
        <end position="459"/>
    </location>
</feature>
<reference evidence="5" key="4">
    <citation type="journal article" date="2015" name="G3 (Bethesda)">
        <title>Genome sequences of three phytopathogenic species of the Magnaporthaceae family of fungi.</title>
        <authorList>
            <person name="Okagaki L.H."/>
            <person name="Nunes C.C."/>
            <person name="Sailsbery J."/>
            <person name="Clay B."/>
            <person name="Brown D."/>
            <person name="John T."/>
            <person name="Oh Y."/>
            <person name="Young N."/>
            <person name="Fitzgerald M."/>
            <person name="Haas B.J."/>
            <person name="Zeng Q."/>
            <person name="Young S."/>
            <person name="Adiconis X."/>
            <person name="Fan L."/>
            <person name="Levin J.Z."/>
            <person name="Mitchell T.K."/>
            <person name="Okubara P.A."/>
            <person name="Farman M.L."/>
            <person name="Kohn L.M."/>
            <person name="Birren B."/>
            <person name="Ma L.-J."/>
            <person name="Dean R.A."/>
        </authorList>
    </citation>
    <scope>NUCLEOTIDE SEQUENCE</scope>
    <source>
        <strain evidence="5">R3-111a-1</strain>
    </source>
</reference>